<dbReference type="InterPro" id="IPR029058">
    <property type="entry name" value="AB_hydrolase_fold"/>
</dbReference>
<dbReference type="RefSeq" id="WP_245366080.1">
    <property type="nucleotide sequence ID" value="NZ_JAGGMR010000001.1"/>
</dbReference>
<comment type="caution">
    <text evidence="3">The sequence shown here is derived from an EMBL/GenBank/DDBJ whole genome shotgun (WGS) entry which is preliminary data.</text>
</comment>
<dbReference type="EMBL" id="JAGGMR010000001">
    <property type="protein sequence ID" value="MBP2191541.1"/>
    <property type="molecule type" value="Genomic_DNA"/>
</dbReference>
<dbReference type="PANTHER" id="PTHR43798">
    <property type="entry name" value="MONOACYLGLYCEROL LIPASE"/>
    <property type="match status" value="1"/>
</dbReference>
<reference evidence="3 4" key="1">
    <citation type="submission" date="2021-03" db="EMBL/GenBank/DDBJ databases">
        <title>Sequencing the genomes of 1000 actinobacteria strains.</title>
        <authorList>
            <person name="Klenk H.-P."/>
        </authorList>
    </citation>
    <scope>NUCLEOTIDE SEQUENCE [LARGE SCALE GENOMIC DNA]</scope>
    <source>
        <strain evidence="3 4">DSM 45516</strain>
    </source>
</reference>
<feature type="domain" description="AB hydrolase-1" evidence="2">
    <location>
        <begin position="35"/>
        <end position="263"/>
    </location>
</feature>
<protein>
    <submittedName>
        <fullName evidence="3">Pimeloyl-ACP methyl ester carboxylesterase</fullName>
    </submittedName>
</protein>
<dbReference type="PANTHER" id="PTHR43798:SF31">
    <property type="entry name" value="AB HYDROLASE SUPERFAMILY PROTEIN YCLE"/>
    <property type="match status" value="1"/>
</dbReference>
<organism evidence="3 4">
    <name type="scientific">Nocardia goodfellowii</name>
    <dbReference type="NCBI Taxonomy" id="882446"/>
    <lineage>
        <taxon>Bacteria</taxon>
        <taxon>Bacillati</taxon>
        <taxon>Actinomycetota</taxon>
        <taxon>Actinomycetes</taxon>
        <taxon>Mycobacteriales</taxon>
        <taxon>Nocardiaceae</taxon>
        <taxon>Nocardia</taxon>
    </lineage>
</organism>
<dbReference type="InterPro" id="IPR000073">
    <property type="entry name" value="AB_hydrolase_1"/>
</dbReference>
<sequence length="276" mass="29335">MSGKASHEQTTGLLRFERAGTTLTATIRDGAGIPLIVLPGVMADAATWQPVVDHIDLPNPVVTVNRRGRVPSGPLGANYSVGVEIADLHRILDEVGGEVHLFGWSYGGLIAVETALERSTIRSLIAYEPVATPFAPTAIAPLRAAIERDDLDRAVEIVNTDVSGFSAEYVADPRRSPIWPVLRPLAASLGEEMAAINHYRPRLGSYQDLSIPVTLLLGELNDSVAPYGTAFARIAAALPQAEIVCLPGQGHLAHAQAPELLARHITNAVTALSTID</sequence>
<dbReference type="InterPro" id="IPR050266">
    <property type="entry name" value="AB_hydrolase_sf"/>
</dbReference>
<name>A0ABS4QIM1_9NOCA</name>
<proteinExistence type="predicted"/>
<dbReference type="Pfam" id="PF12697">
    <property type="entry name" value="Abhydrolase_6"/>
    <property type="match status" value="1"/>
</dbReference>
<evidence type="ECO:0000313" key="3">
    <source>
        <dbReference type="EMBL" id="MBP2191541.1"/>
    </source>
</evidence>
<keyword evidence="1" id="KW-0378">Hydrolase</keyword>
<gene>
    <name evidence="3" type="ORF">BJ987_004442</name>
</gene>
<dbReference type="Gene3D" id="3.40.50.1820">
    <property type="entry name" value="alpha/beta hydrolase"/>
    <property type="match status" value="1"/>
</dbReference>
<dbReference type="Proteomes" id="UP001519325">
    <property type="component" value="Unassembled WGS sequence"/>
</dbReference>
<keyword evidence="4" id="KW-1185">Reference proteome</keyword>
<accession>A0ABS4QIM1</accession>
<evidence type="ECO:0000259" key="2">
    <source>
        <dbReference type="Pfam" id="PF12697"/>
    </source>
</evidence>
<dbReference type="SUPFAM" id="SSF53474">
    <property type="entry name" value="alpha/beta-Hydrolases"/>
    <property type="match status" value="1"/>
</dbReference>
<evidence type="ECO:0000313" key="4">
    <source>
        <dbReference type="Proteomes" id="UP001519325"/>
    </source>
</evidence>
<evidence type="ECO:0000256" key="1">
    <source>
        <dbReference type="ARBA" id="ARBA00022801"/>
    </source>
</evidence>